<feature type="transmembrane region" description="Helical" evidence="1">
    <location>
        <begin position="134"/>
        <end position="159"/>
    </location>
</feature>
<keyword evidence="1" id="KW-0472">Membrane</keyword>
<dbReference type="InParanoid" id="A0A1X7TV24"/>
<feature type="transmembrane region" description="Helical" evidence="1">
    <location>
        <begin position="52"/>
        <end position="71"/>
    </location>
</feature>
<dbReference type="AlphaFoldDB" id="A0A1X7TV24"/>
<reference evidence="2" key="1">
    <citation type="submission" date="2017-05" db="UniProtKB">
        <authorList>
            <consortium name="EnsemblMetazoa"/>
        </authorList>
    </citation>
    <scope>IDENTIFICATION</scope>
</reference>
<organism evidence="2">
    <name type="scientific">Amphimedon queenslandica</name>
    <name type="common">Sponge</name>
    <dbReference type="NCBI Taxonomy" id="400682"/>
    <lineage>
        <taxon>Eukaryota</taxon>
        <taxon>Metazoa</taxon>
        <taxon>Porifera</taxon>
        <taxon>Demospongiae</taxon>
        <taxon>Heteroscleromorpha</taxon>
        <taxon>Haplosclerida</taxon>
        <taxon>Niphatidae</taxon>
        <taxon>Amphimedon</taxon>
    </lineage>
</organism>
<name>A0A1X7TV24_AMPQE</name>
<protein>
    <recommendedName>
        <fullName evidence="3">TRP C-terminal domain-containing protein</fullName>
    </recommendedName>
</protein>
<feature type="transmembrane region" description="Helical" evidence="1">
    <location>
        <begin position="6"/>
        <end position="26"/>
    </location>
</feature>
<feature type="transmembrane region" description="Helical" evidence="1">
    <location>
        <begin position="77"/>
        <end position="97"/>
    </location>
</feature>
<keyword evidence="1" id="KW-1133">Transmembrane helix</keyword>
<evidence type="ECO:0008006" key="3">
    <source>
        <dbReference type="Google" id="ProtNLM"/>
    </source>
</evidence>
<accession>A0A1X7TV24</accession>
<feature type="transmembrane region" description="Helical" evidence="1">
    <location>
        <begin position="104"/>
        <end position="122"/>
    </location>
</feature>
<keyword evidence="1" id="KW-0812">Transmembrane</keyword>
<evidence type="ECO:0000256" key="1">
    <source>
        <dbReference type="SAM" id="Phobius"/>
    </source>
</evidence>
<sequence>MCTSIAVTLLFIVPFIFLGLSGAKLFQFQFIAMYLRPFIEALLGPYKDKHRYWFGLMLIIRTLVHIISASLDSNNTELLLLAFTVIIGFYILGLSLIKPYKIEILSGLELLFGVILLANLIVSLSTSSLSVVKIVASISVSCGGVLCCIILGYHVYIGLNQNRFIRKLLRKKICSIRTKEEHYESLPPLIEENREVVEY</sequence>
<proteinExistence type="predicted"/>
<dbReference type="EnsemblMetazoa" id="Aqu2.1.18894_001">
    <property type="protein sequence ID" value="Aqu2.1.18894_001"/>
    <property type="gene ID" value="Aqu2.1.18894"/>
</dbReference>
<evidence type="ECO:0000313" key="2">
    <source>
        <dbReference type="EnsemblMetazoa" id="Aqu2.1.18894_001"/>
    </source>
</evidence>